<dbReference type="GO" id="GO:1902025">
    <property type="term" value="P:nitrate import"/>
    <property type="evidence" value="ECO:0000318"/>
    <property type="project" value="GO_Central"/>
</dbReference>
<keyword evidence="6 9" id="KW-0732">Signal</keyword>
<feature type="compositionally biased region" description="Polar residues" evidence="8">
    <location>
        <begin position="196"/>
        <end position="213"/>
    </location>
</feature>
<evidence type="ECO:0000256" key="3">
    <source>
        <dbReference type="ARBA" id="ARBA00022523"/>
    </source>
</evidence>
<dbReference type="STRING" id="3983.A0A2C9USN0"/>
<dbReference type="EMBL" id="CM004399">
    <property type="protein sequence ID" value="OAY33805.1"/>
    <property type="molecule type" value="Genomic_DNA"/>
</dbReference>
<reference evidence="11" key="1">
    <citation type="journal article" date="2016" name="Nat. Biotechnol.">
        <title>Sequencing wild and cultivated cassava and related species reveals extensive interspecific hybridization and genetic diversity.</title>
        <authorList>
            <person name="Bredeson J.V."/>
            <person name="Lyons J.B."/>
            <person name="Prochnik S.E."/>
            <person name="Wu G.A."/>
            <person name="Ha C.M."/>
            <person name="Edsinger-Gonzales E."/>
            <person name="Grimwood J."/>
            <person name="Schmutz J."/>
            <person name="Rabbi I.Y."/>
            <person name="Egesi C."/>
            <person name="Nauluvula P."/>
            <person name="Lebot V."/>
            <person name="Ndunguru J."/>
            <person name="Mkamilo G."/>
            <person name="Bart R.S."/>
            <person name="Setter T.L."/>
            <person name="Gleadow R.M."/>
            <person name="Kulakow P."/>
            <person name="Ferguson M.E."/>
            <person name="Rounsley S."/>
            <person name="Rokhsar D.S."/>
        </authorList>
    </citation>
    <scope>NUCLEOTIDE SEQUENCE [LARGE SCALE GENOMIC DNA]</scope>
    <source>
        <strain evidence="11">cv. AM560-2</strain>
    </source>
</reference>
<proteinExistence type="inferred from homology"/>
<keyword evidence="3" id="KW-0052">Apoplast</keyword>
<feature type="region of interest" description="Disordered" evidence="8">
    <location>
        <begin position="52"/>
        <end position="78"/>
    </location>
</feature>
<dbReference type="GO" id="GO:0006995">
    <property type="term" value="P:cellular response to nitrogen starvation"/>
    <property type="evidence" value="ECO:0007669"/>
    <property type="project" value="UniProtKB-ARBA"/>
</dbReference>
<dbReference type="InterPro" id="IPR033250">
    <property type="entry name" value="CEP"/>
</dbReference>
<dbReference type="GO" id="GO:2000280">
    <property type="term" value="P:regulation of root development"/>
    <property type="evidence" value="ECO:0000318"/>
    <property type="project" value="GO_Central"/>
</dbReference>
<evidence type="ECO:0000256" key="5">
    <source>
        <dbReference type="ARBA" id="ARBA00022702"/>
    </source>
</evidence>
<feature type="region of interest" description="Disordered" evidence="8">
    <location>
        <begin position="145"/>
        <end position="293"/>
    </location>
</feature>
<dbReference type="GO" id="GO:0005576">
    <property type="term" value="C:extracellular region"/>
    <property type="evidence" value="ECO:0000318"/>
    <property type="project" value="GO_Central"/>
</dbReference>
<evidence type="ECO:0000313" key="10">
    <source>
        <dbReference type="EMBL" id="OAY33805.1"/>
    </source>
</evidence>
<accession>A0A2C9USN0</accession>
<feature type="region of interest" description="Disordered" evidence="8">
    <location>
        <begin position="95"/>
        <end position="116"/>
    </location>
</feature>
<dbReference type="GO" id="GO:1901371">
    <property type="term" value="P:regulation of leaf morphogenesis"/>
    <property type="evidence" value="ECO:0000318"/>
    <property type="project" value="GO_Central"/>
</dbReference>
<dbReference type="PANTHER" id="PTHR33348:SF44">
    <property type="entry name" value="PRECURSOR OF CEP6"/>
    <property type="match status" value="1"/>
</dbReference>
<gene>
    <name evidence="10" type="ORF">MANES_13G126500v8</name>
</gene>
<evidence type="ECO:0000256" key="2">
    <source>
        <dbReference type="ARBA" id="ARBA00008963"/>
    </source>
</evidence>
<organism evidence="10 11">
    <name type="scientific">Manihot esculenta</name>
    <name type="common">Cassava</name>
    <name type="synonym">Jatropha manihot</name>
    <dbReference type="NCBI Taxonomy" id="3983"/>
    <lineage>
        <taxon>Eukaryota</taxon>
        <taxon>Viridiplantae</taxon>
        <taxon>Streptophyta</taxon>
        <taxon>Embryophyta</taxon>
        <taxon>Tracheophyta</taxon>
        <taxon>Spermatophyta</taxon>
        <taxon>Magnoliopsida</taxon>
        <taxon>eudicotyledons</taxon>
        <taxon>Gunneridae</taxon>
        <taxon>Pentapetalae</taxon>
        <taxon>rosids</taxon>
        <taxon>fabids</taxon>
        <taxon>Malpighiales</taxon>
        <taxon>Euphorbiaceae</taxon>
        <taxon>Crotonoideae</taxon>
        <taxon>Manihoteae</taxon>
        <taxon>Manihot</taxon>
    </lineage>
</organism>
<sequence>MAETLVLSKSAVFLLALCTQILFTDGRPIKSSMNKHGSDHTVSFHQRHIPNTAFGDSAASKDDFRPTSPGVSPGVGHPRKIVTGSSLEHSVAEFKDDHRPTKTLGKIKGSETTPYSHIPQAVARKDEHMSSPGTTIDFSAFAADAFRPTDPGNSPGVGHHLSQEESDEETDPKPPRKDYGPKPGHSQPVGRDIIFSNPSNTKGSQPASSSHNPVNAVPLTPTAFDASAASSMEGFRPTTPGYSPGVGHPNAEISSSNVETSVTRFEDDHRPTQPGHSPGVGHAYLENNAEPNP</sequence>
<keyword evidence="7" id="KW-0379">Hydroxylation</keyword>
<keyword evidence="5" id="KW-0372">Hormone</keyword>
<evidence type="ECO:0000256" key="8">
    <source>
        <dbReference type="SAM" id="MobiDB-lite"/>
    </source>
</evidence>
<comment type="similarity">
    <text evidence="2">Belongs to the C-terminally encoded plant signaling peptide (CEP) family.</text>
</comment>
<keyword evidence="4" id="KW-0964">Secreted</keyword>
<evidence type="ECO:0008006" key="12">
    <source>
        <dbReference type="Google" id="ProtNLM"/>
    </source>
</evidence>
<dbReference type="PANTHER" id="PTHR33348">
    <property type="entry name" value="PRECURSOR OF CEP5"/>
    <property type="match status" value="1"/>
</dbReference>
<comment type="caution">
    <text evidence="10">The sequence shown here is derived from an EMBL/GenBank/DDBJ whole genome shotgun (WGS) entry which is preliminary data.</text>
</comment>
<keyword evidence="11" id="KW-1185">Reference proteome</keyword>
<feature type="compositionally biased region" description="Basic and acidic residues" evidence="8">
    <location>
        <begin position="171"/>
        <end position="180"/>
    </location>
</feature>
<dbReference type="Gramene" id="Manes.13G126500.1.v8.1">
    <property type="protein sequence ID" value="Manes.13G126500.1.v8.1.CDS.1"/>
    <property type="gene ID" value="Manes.13G126500.v8.1"/>
</dbReference>
<name>A0A2C9USN0_MANES</name>
<comment type="subcellular location">
    <subcellularLocation>
        <location evidence="1">Secreted</location>
        <location evidence="1">Extracellular space</location>
        <location evidence="1">Apoplast</location>
    </subcellularLocation>
</comment>
<evidence type="ECO:0000313" key="11">
    <source>
        <dbReference type="Proteomes" id="UP000091857"/>
    </source>
</evidence>
<dbReference type="GO" id="GO:0005179">
    <property type="term" value="F:hormone activity"/>
    <property type="evidence" value="ECO:0000318"/>
    <property type="project" value="GO_Central"/>
</dbReference>
<dbReference type="GO" id="GO:0048046">
    <property type="term" value="C:apoplast"/>
    <property type="evidence" value="ECO:0007669"/>
    <property type="project" value="UniProtKB-SubCell"/>
</dbReference>
<feature type="signal peptide" evidence="9">
    <location>
        <begin position="1"/>
        <end position="26"/>
    </location>
</feature>
<feature type="chain" id="PRO_5013016771" description="Precursor of CEP9" evidence="9">
    <location>
        <begin position="27"/>
        <end position="293"/>
    </location>
</feature>
<evidence type="ECO:0000256" key="4">
    <source>
        <dbReference type="ARBA" id="ARBA00022525"/>
    </source>
</evidence>
<evidence type="ECO:0000256" key="9">
    <source>
        <dbReference type="SAM" id="SignalP"/>
    </source>
</evidence>
<dbReference type="GO" id="GO:0048364">
    <property type="term" value="P:root development"/>
    <property type="evidence" value="ECO:0007669"/>
    <property type="project" value="InterPro"/>
</dbReference>
<protein>
    <recommendedName>
        <fullName evidence="12">Precursor of CEP9</fullName>
    </recommendedName>
</protein>
<feature type="compositionally biased region" description="Polar residues" evidence="8">
    <location>
        <begin position="252"/>
        <end position="263"/>
    </location>
</feature>
<evidence type="ECO:0000256" key="7">
    <source>
        <dbReference type="ARBA" id="ARBA00023278"/>
    </source>
</evidence>
<evidence type="ECO:0000256" key="1">
    <source>
        <dbReference type="ARBA" id="ARBA00004271"/>
    </source>
</evidence>
<evidence type="ECO:0000256" key="6">
    <source>
        <dbReference type="ARBA" id="ARBA00022729"/>
    </source>
</evidence>
<dbReference type="AlphaFoldDB" id="A0A2C9USN0"/>
<dbReference type="Proteomes" id="UP000091857">
    <property type="component" value="Chromosome 13"/>
</dbReference>